<dbReference type="STRING" id="1194090.SAMN05443144_106120"/>
<gene>
    <name evidence="1" type="ORF">SAMN05443144_106120</name>
</gene>
<name>A0A1M4ZSQ6_9BACT</name>
<dbReference type="Proteomes" id="UP000184041">
    <property type="component" value="Unassembled WGS sequence"/>
</dbReference>
<evidence type="ECO:0000313" key="1">
    <source>
        <dbReference type="EMBL" id="SHF20965.1"/>
    </source>
</evidence>
<keyword evidence="2" id="KW-1185">Reference proteome</keyword>
<evidence type="ECO:0000313" key="2">
    <source>
        <dbReference type="Proteomes" id="UP000184041"/>
    </source>
</evidence>
<accession>A0A1M4ZSQ6</accession>
<protein>
    <submittedName>
        <fullName evidence="1">Uncharacterized protein</fullName>
    </submittedName>
</protein>
<organism evidence="1 2">
    <name type="scientific">Fodinibius roseus</name>
    <dbReference type="NCBI Taxonomy" id="1194090"/>
    <lineage>
        <taxon>Bacteria</taxon>
        <taxon>Pseudomonadati</taxon>
        <taxon>Balneolota</taxon>
        <taxon>Balneolia</taxon>
        <taxon>Balneolales</taxon>
        <taxon>Balneolaceae</taxon>
        <taxon>Fodinibius</taxon>
    </lineage>
</organism>
<sequence>MTFISGCRNGERPAAVSLSYTGDNMPVFMMEEAVDEQV</sequence>
<dbReference type="AlphaFoldDB" id="A0A1M4ZSQ6"/>
<proteinExistence type="predicted"/>
<reference evidence="1 2" key="1">
    <citation type="submission" date="2016-11" db="EMBL/GenBank/DDBJ databases">
        <authorList>
            <person name="Jaros S."/>
            <person name="Januszkiewicz K."/>
            <person name="Wedrychowicz H."/>
        </authorList>
    </citation>
    <scope>NUCLEOTIDE SEQUENCE [LARGE SCALE GENOMIC DNA]</scope>
    <source>
        <strain evidence="1 2">DSM 21986</strain>
    </source>
</reference>
<dbReference type="EMBL" id="FQUS01000006">
    <property type="protein sequence ID" value="SHF20965.1"/>
    <property type="molecule type" value="Genomic_DNA"/>
</dbReference>